<evidence type="ECO:0000313" key="2">
    <source>
        <dbReference type="EMBL" id="QOI66230.1"/>
    </source>
</evidence>
<keyword evidence="1" id="KW-1133">Transmembrane helix</keyword>
<keyword evidence="1" id="KW-0472">Membrane</keyword>
<organism evidence="2 3">
    <name type="scientific">Ruminococcus phage phiRgPS_6</name>
    <dbReference type="NCBI Taxonomy" id="2772521"/>
    <lineage>
        <taxon>Viruses</taxon>
        <taxon>Duplodnaviria</taxon>
        <taxon>Heunggongvirae</taxon>
        <taxon>Uroviricota</taxon>
        <taxon>Caudoviricetes</taxon>
    </lineage>
</organism>
<dbReference type="Proteomes" id="UP000827208">
    <property type="component" value="Segment"/>
</dbReference>
<keyword evidence="3" id="KW-1185">Reference proteome</keyword>
<feature type="transmembrane region" description="Helical" evidence="1">
    <location>
        <begin position="6"/>
        <end position="27"/>
    </location>
</feature>
<name>A0AAE7MVD7_9CAUD</name>
<proteinExistence type="predicted"/>
<evidence type="ECO:0000313" key="3">
    <source>
        <dbReference type="Proteomes" id="UP000827208"/>
    </source>
</evidence>
<accession>A0AAE7MVD7</accession>
<dbReference type="EMBL" id="MT980839">
    <property type="protein sequence ID" value="QOI66230.1"/>
    <property type="molecule type" value="Genomic_DNA"/>
</dbReference>
<reference evidence="2" key="1">
    <citation type="submission" date="2020-09" db="EMBL/GenBank/DDBJ databases">
        <title>Temperate bacteriophages infecting mucin-degrading bacterium Ruminococcus gnavus from the human gut.</title>
        <authorList>
            <person name="Khokhlova E.V."/>
            <person name="Shkoporov A.N."/>
            <person name="Draper L.A."/>
            <person name="Kingston A.R."/>
            <person name="Forde A."/>
            <person name="Ross R.P."/>
            <person name="Hill C."/>
        </authorList>
    </citation>
    <scope>NUCLEOTIDE SEQUENCE</scope>
</reference>
<evidence type="ECO:0000256" key="1">
    <source>
        <dbReference type="SAM" id="Phobius"/>
    </source>
</evidence>
<gene>
    <name evidence="2" type="primary">gp28</name>
</gene>
<keyword evidence="1" id="KW-0812">Transmembrane</keyword>
<sequence length="48" mass="5633">MIDLELIGCIVVITTSILQVVNVVRLMKIEKELNKMYKRRSNERIKSN</sequence>
<protein>
    <submittedName>
        <fullName evidence="2">Uncharacterized protein</fullName>
    </submittedName>
</protein>